<feature type="domain" description="FAD/NAD(P)-binding" evidence="11">
    <location>
        <begin position="3"/>
        <end position="302"/>
    </location>
</feature>
<protein>
    <submittedName>
        <fullName evidence="13">Pyridine nucleotide-disulfide oxidoreductase</fullName>
    </submittedName>
</protein>
<comment type="similarity">
    <text evidence="2 9">Belongs to the class-I pyridine nucleotide-disulfide oxidoreductase family.</text>
</comment>
<keyword evidence="5 9" id="KW-0560">Oxidoreductase</keyword>
<evidence type="ECO:0000313" key="12">
    <source>
        <dbReference type="EMBL" id="ALU29287.1"/>
    </source>
</evidence>
<dbReference type="GeneID" id="14550868"/>
<name>A0A0U3HAN5_9CREN</name>
<dbReference type="OMA" id="SHCLMAV"/>
<dbReference type="InterPro" id="IPR023753">
    <property type="entry name" value="FAD/NAD-binding_dom"/>
</dbReference>
<dbReference type="Pfam" id="PF07992">
    <property type="entry name" value="Pyr_redox_2"/>
    <property type="match status" value="1"/>
</dbReference>
<reference evidence="14 15" key="1">
    <citation type="submission" date="2015-12" db="EMBL/GenBank/DDBJ databases">
        <title>A stable core within a dynamic pangenome in Sulfolobus acidocaldarius.</title>
        <authorList>
            <person name="Anderson R."/>
            <person name="Kouris A."/>
            <person name="Seward C."/>
            <person name="Campbell K."/>
            <person name="Whitaker R."/>
        </authorList>
    </citation>
    <scope>NUCLEOTIDE SEQUENCE [LARGE SCALE GENOMIC DNA]</scope>
    <source>
        <strain evidence="12 15">GG12-C01-09</strain>
        <strain evidence="13 14">NG05B_CO5_07</strain>
    </source>
</reference>
<keyword evidence="7" id="KW-1015">Disulfide bond</keyword>
<evidence type="ECO:0000256" key="9">
    <source>
        <dbReference type="RuleBase" id="RU003691"/>
    </source>
</evidence>
<evidence type="ECO:0000256" key="3">
    <source>
        <dbReference type="ARBA" id="ARBA00022630"/>
    </source>
</evidence>
<evidence type="ECO:0000256" key="1">
    <source>
        <dbReference type="ARBA" id="ARBA00001974"/>
    </source>
</evidence>
<dbReference type="PROSITE" id="PS00076">
    <property type="entry name" value="PYRIDINE_REDOX_1"/>
    <property type="match status" value="1"/>
</dbReference>
<dbReference type="InterPro" id="IPR050151">
    <property type="entry name" value="Class-I_Pyr_Nuc-Dis_Oxidored"/>
</dbReference>
<dbReference type="OrthoDB" id="27922at2157"/>
<evidence type="ECO:0000313" key="15">
    <source>
        <dbReference type="Proteomes" id="UP000065473"/>
    </source>
</evidence>
<accession>A0A0U3HAN5</accession>
<dbReference type="PANTHER" id="PTHR22912:SF151">
    <property type="entry name" value="DIHYDROLIPOYL DEHYDROGENASE, MITOCHONDRIAL"/>
    <property type="match status" value="1"/>
</dbReference>
<dbReference type="PRINTS" id="PR00411">
    <property type="entry name" value="PNDRDTASEI"/>
</dbReference>
<evidence type="ECO:0000259" key="11">
    <source>
        <dbReference type="Pfam" id="PF07992"/>
    </source>
</evidence>
<dbReference type="EMBL" id="CP013695">
    <property type="protein sequence ID" value="ALU32016.1"/>
    <property type="molecule type" value="Genomic_DNA"/>
</dbReference>
<dbReference type="Proteomes" id="UP000065473">
    <property type="component" value="Chromosome"/>
</dbReference>
<evidence type="ECO:0000256" key="2">
    <source>
        <dbReference type="ARBA" id="ARBA00007532"/>
    </source>
</evidence>
<dbReference type="Gene3D" id="3.30.390.30">
    <property type="match status" value="1"/>
</dbReference>
<dbReference type="InterPro" id="IPR016156">
    <property type="entry name" value="FAD/NAD-linked_Rdtase_dimer_sf"/>
</dbReference>
<dbReference type="SUPFAM" id="SSF55424">
    <property type="entry name" value="FAD/NAD-linked reductases, dimerisation (C-terminal) domain"/>
    <property type="match status" value="1"/>
</dbReference>
<proteinExistence type="inferred from homology"/>
<sequence length="444" mass="48935">MEYDVVVVGGGTAGYIAGSILARKGKKVLVTERERFGGVCVNYGCVPSIFFYDVTYFLNRGKEIGNYLGIEIETKESKRFFLRRDELVSYLSDAGKRLIENAGGDTEIGETRILTNNRVKVNGKEIDFKRIIIASGTKPLKPEIQGIENAISEDEAVRLNYIPSSVVIIGGGFAGIELAQYFSRLNSNVTLITRGKILRTFPEDAVNFLRQSLEFDGVKLIENTRVTNISKRIVETNKGNFEGEVVVYATGREPDLPKGIENIKVITGKNGVITNERLRAGENVYAVGDVVDKANKTAHSAMLDAIICSMDILGIAHANVKGIKIPRVLYTDPQIGVIGDINDAVKFGYFPFNASTRAIISGNREGYVKIGINEKNEIVFGEVIGEKAEELINILTLAVNSKMTVEQLSLIPFVHPSLSEAILNSAKSFFDLDVDRYKENNDFK</sequence>
<dbReference type="PaxDb" id="1435377-SUSAZ_01720"/>
<dbReference type="Pfam" id="PF02852">
    <property type="entry name" value="Pyr_redox_dim"/>
    <property type="match status" value="1"/>
</dbReference>
<organism evidence="13 14">
    <name type="scientific">Sulfolobus acidocaldarius</name>
    <dbReference type="NCBI Taxonomy" id="2285"/>
    <lineage>
        <taxon>Archaea</taxon>
        <taxon>Thermoproteota</taxon>
        <taxon>Thermoprotei</taxon>
        <taxon>Sulfolobales</taxon>
        <taxon>Sulfolobaceae</taxon>
        <taxon>Sulfolobus</taxon>
    </lineage>
</organism>
<dbReference type="GO" id="GO:0006103">
    <property type="term" value="P:2-oxoglutarate metabolic process"/>
    <property type="evidence" value="ECO:0007669"/>
    <property type="project" value="TreeGrafter"/>
</dbReference>
<evidence type="ECO:0000259" key="10">
    <source>
        <dbReference type="Pfam" id="PF02852"/>
    </source>
</evidence>
<keyword evidence="6" id="KW-0520">NAD</keyword>
<comment type="cofactor">
    <cofactor evidence="1">
        <name>FAD</name>
        <dbReference type="ChEBI" id="CHEBI:57692"/>
    </cofactor>
</comment>
<dbReference type="PANTHER" id="PTHR22912">
    <property type="entry name" value="DISULFIDE OXIDOREDUCTASE"/>
    <property type="match status" value="1"/>
</dbReference>
<dbReference type="EMBL" id="CP013694">
    <property type="protein sequence ID" value="ALU29287.1"/>
    <property type="molecule type" value="Genomic_DNA"/>
</dbReference>
<keyword evidence="4 9" id="KW-0274">FAD</keyword>
<evidence type="ECO:0000256" key="6">
    <source>
        <dbReference type="ARBA" id="ARBA00023027"/>
    </source>
</evidence>
<feature type="domain" description="Pyridine nucleotide-disulphide oxidoreductase dimerisation" evidence="10">
    <location>
        <begin position="325"/>
        <end position="424"/>
    </location>
</feature>
<dbReference type="SUPFAM" id="SSF51905">
    <property type="entry name" value="FAD/NAD(P)-binding domain"/>
    <property type="match status" value="1"/>
</dbReference>
<evidence type="ECO:0000256" key="8">
    <source>
        <dbReference type="ARBA" id="ARBA00023284"/>
    </source>
</evidence>
<evidence type="ECO:0000313" key="14">
    <source>
        <dbReference type="Proteomes" id="UP000060043"/>
    </source>
</evidence>
<keyword evidence="8 9" id="KW-0676">Redox-active center</keyword>
<keyword evidence="3 9" id="KW-0285">Flavoprotein</keyword>
<evidence type="ECO:0000256" key="5">
    <source>
        <dbReference type="ARBA" id="ARBA00023002"/>
    </source>
</evidence>
<evidence type="ECO:0000313" key="13">
    <source>
        <dbReference type="EMBL" id="ALU32016.1"/>
    </source>
</evidence>
<dbReference type="Proteomes" id="UP000060043">
    <property type="component" value="Chromosome"/>
</dbReference>
<dbReference type="InterPro" id="IPR012999">
    <property type="entry name" value="Pyr_OxRdtase_I_AS"/>
</dbReference>
<dbReference type="GO" id="GO:0050660">
    <property type="term" value="F:flavin adenine dinucleotide binding"/>
    <property type="evidence" value="ECO:0007669"/>
    <property type="project" value="TreeGrafter"/>
</dbReference>
<dbReference type="InterPro" id="IPR036188">
    <property type="entry name" value="FAD/NAD-bd_sf"/>
</dbReference>
<dbReference type="AlphaFoldDB" id="A0A0U3HAN5"/>
<dbReference type="InterPro" id="IPR004099">
    <property type="entry name" value="Pyr_nucl-diS_OxRdtase_dimer"/>
</dbReference>
<evidence type="ECO:0000256" key="4">
    <source>
        <dbReference type="ARBA" id="ARBA00022827"/>
    </source>
</evidence>
<dbReference type="RefSeq" id="WP_011277256.1">
    <property type="nucleotide sequence ID" value="NZ_BHWZ01000001.1"/>
</dbReference>
<gene>
    <name evidence="12" type="ORF">ATY89_04590</name>
    <name evidence="13" type="ORF">ATZ20_07615</name>
</gene>
<evidence type="ECO:0000256" key="7">
    <source>
        <dbReference type="ARBA" id="ARBA00023157"/>
    </source>
</evidence>
<dbReference type="STRING" id="1435377.SUSAZ_01720"/>
<dbReference type="Gene3D" id="3.50.50.60">
    <property type="entry name" value="FAD/NAD(P)-binding domain"/>
    <property type="match status" value="2"/>
</dbReference>
<dbReference type="PRINTS" id="PR00368">
    <property type="entry name" value="FADPNR"/>
</dbReference>
<dbReference type="GO" id="GO:0004148">
    <property type="term" value="F:dihydrolipoyl dehydrogenase (NADH) activity"/>
    <property type="evidence" value="ECO:0007669"/>
    <property type="project" value="TreeGrafter"/>
</dbReference>